<dbReference type="Pfam" id="PF09646">
    <property type="entry name" value="Gp37"/>
    <property type="match status" value="1"/>
</dbReference>
<reference evidence="1" key="1">
    <citation type="submission" date="2022-04" db="EMBL/GenBank/DDBJ databases">
        <title>Brenneria sp. isolated from walnut trees in Serbia.</title>
        <authorList>
            <person name="Gasic K."/>
            <person name="Zlatkovic N."/>
            <person name="Kuzmanovic N."/>
        </authorList>
    </citation>
    <scope>NUCLEOTIDE SEQUENCE</scope>
    <source>
        <strain evidence="2">KBI 423</strain>
        <strain evidence="1">KBI 447</strain>
    </source>
</reference>
<proteinExistence type="predicted"/>
<evidence type="ECO:0000313" key="2">
    <source>
        <dbReference type="EMBL" id="MCV9882490.1"/>
    </source>
</evidence>
<name>A0AA41XUQ3_9GAMM</name>
<dbReference type="EMBL" id="JAMPJT010000005">
    <property type="protein sequence ID" value="MCV9878845.1"/>
    <property type="molecule type" value="Genomic_DNA"/>
</dbReference>
<dbReference type="Proteomes" id="UP001165569">
    <property type="component" value="Unassembled WGS sequence"/>
</dbReference>
<accession>A0AA41XUQ3</accession>
<dbReference type="InterPro" id="IPR035934">
    <property type="entry name" value="Phage_tail_protein-like_sf"/>
</dbReference>
<protein>
    <submittedName>
        <fullName evidence="1">Gp37 family protein</fullName>
    </submittedName>
</protein>
<comment type="caution">
    <text evidence="1">The sequence shown here is derived from an EMBL/GenBank/DDBJ whole genome shotgun (WGS) entry which is preliminary data.</text>
</comment>
<organism evidence="1 4">
    <name type="scientific">Brenneria izbisi</name>
    <dbReference type="NCBI Taxonomy" id="2939450"/>
    <lineage>
        <taxon>Bacteria</taxon>
        <taxon>Pseudomonadati</taxon>
        <taxon>Pseudomonadota</taxon>
        <taxon>Gammaproteobacteria</taxon>
        <taxon>Enterobacterales</taxon>
        <taxon>Pectobacteriaceae</taxon>
        <taxon>Brenneria</taxon>
    </lineage>
</organism>
<dbReference type="Proteomes" id="UP001165568">
    <property type="component" value="Unassembled WGS sequence"/>
</dbReference>
<gene>
    <name evidence="1" type="ORF">NC803_08285</name>
    <name evidence="2" type="ORF">NC856_09405</name>
</gene>
<dbReference type="InterPro" id="IPR018602">
    <property type="entry name" value="Gp37/STM4215"/>
</dbReference>
<dbReference type="EMBL" id="JAMPJU010000005">
    <property type="protein sequence ID" value="MCV9882490.1"/>
    <property type="molecule type" value="Genomic_DNA"/>
</dbReference>
<dbReference type="RefSeq" id="WP_264090169.1">
    <property type="nucleotide sequence ID" value="NZ_JAMPJT010000005.1"/>
</dbReference>
<dbReference type="AlphaFoldDB" id="A0AA41XUQ3"/>
<sequence length="154" mass="17061">MDVSSVIEAVIAHLTEKLPNLQIEHFPENPADFQLNHPVGAVLVNYPGSRFGKPEAIGPLTQPHVITLNATVVLRQLNGPQGAVATLDEVRRTLCGYQPPNCRRKIWLMREMFLGKAGELWQYTLDFATESVSIEDANLPDGPLLTVANYKESK</sequence>
<evidence type="ECO:0000313" key="4">
    <source>
        <dbReference type="Proteomes" id="UP001165569"/>
    </source>
</evidence>
<dbReference type="InterPro" id="IPR038042">
    <property type="entry name" value="Gp37-like"/>
</dbReference>
<dbReference type="SUPFAM" id="SSF143749">
    <property type="entry name" value="Phage tail protein-like"/>
    <property type="match status" value="1"/>
</dbReference>
<keyword evidence="3" id="KW-1185">Reference proteome</keyword>
<evidence type="ECO:0000313" key="1">
    <source>
        <dbReference type="EMBL" id="MCV9878845.1"/>
    </source>
</evidence>
<dbReference type="Gene3D" id="3.30.2000.10">
    <property type="entry name" value="Phage tail protein-like"/>
    <property type="match status" value="1"/>
</dbReference>
<evidence type="ECO:0000313" key="3">
    <source>
        <dbReference type="Proteomes" id="UP001165568"/>
    </source>
</evidence>